<reference evidence="2 3" key="1">
    <citation type="submission" date="2020-04" db="EMBL/GenBank/DDBJ databases">
        <title>Perkinsus olseni comparative genomics.</title>
        <authorList>
            <person name="Bogema D.R."/>
        </authorList>
    </citation>
    <scope>NUCLEOTIDE SEQUENCE [LARGE SCALE GENOMIC DNA]</scope>
    <source>
        <strain evidence="2">ATCC PRA-179</strain>
    </source>
</reference>
<feature type="region of interest" description="Disordered" evidence="1">
    <location>
        <begin position="1"/>
        <end position="26"/>
    </location>
</feature>
<dbReference type="InterPro" id="IPR029063">
    <property type="entry name" value="SAM-dependent_MTases_sf"/>
</dbReference>
<feature type="region of interest" description="Disordered" evidence="1">
    <location>
        <begin position="643"/>
        <end position="716"/>
    </location>
</feature>
<evidence type="ECO:0000256" key="1">
    <source>
        <dbReference type="SAM" id="MobiDB-lite"/>
    </source>
</evidence>
<dbReference type="PANTHER" id="PTHR12890:SF0">
    <property type="entry name" value="PROTEIN-L-HISTIDINE N-PROS-METHYLTRANSFERASE"/>
    <property type="match status" value="1"/>
</dbReference>
<evidence type="ECO:0000313" key="2">
    <source>
        <dbReference type="EMBL" id="KAF4671295.1"/>
    </source>
</evidence>
<organism evidence="2 3">
    <name type="scientific">Perkinsus olseni</name>
    <name type="common">Perkinsus atlanticus</name>
    <dbReference type="NCBI Taxonomy" id="32597"/>
    <lineage>
        <taxon>Eukaryota</taxon>
        <taxon>Sar</taxon>
        <taxon>Alveolata</taxon>
        <taxon>Perkinsozoa</taxon>
        <taxon>Perkinsea</taxon>
        <taxon>Perkinsida</taxon>
        <taxon>Perkinsidae</taxon>
        <taxon>Perkinsus</taxon>
    </lineage>
</organism>
<feature type="compositionally biased region" description="Basic and acidic residues" evidence="1">
    <location>
        <begin position="13"/>
        <end position="23"/>
    </location>
</feature>
<name>A0A7J6MII2_PEROL</name>
<evidence type="ECO:0000313" key="3">
    <source>
        <dbReference type="Proteomes" id="UP000570595"/>
    </source>
</evidence>
<dbReference type="OrthoDB" id="449127at2759"/>
<dbReference type="AlphaFoldDB" id="A0A7J6MII2"/>
<feature type="compositionally biased region" description="Polar residues" evidence="1">
    <location>
        <begin position="1"/>
        <end position="12"/>
    </location>
</feature>
<dbReference type="CDD" id="cd02440">
    <property type="entry name" value="AdoMet_MTases"/>
    <property type="match status" value="1"/>
</dbReference>
<dbReference type="Proteomes" id="UP000570595">
    <property type="component" value="Unassembled WGS sequence"/>
</dbReference>
<protein>
    <recommendedName>
        <fullName evidence="4">Methyltransferase-like protein 9</fullName>
    </recommendedName>
</protein>
<dbReference type="GO" id="GO:0106370">
    <property type="term" value="F:protein-L-histidine N-pros-methyltransferase activity"/>
    <property type="evidence" value="ECO:0007669"/>
    <property type="project" value="InterPro"/>
</dbReference>
<dbReference type="Gene3D" id="3.40.50.150">
    <property type="entry name" value="Vaccinia Virus protein VP39"/>
    <property type="match status" value="1"/>
</dbReference>
<dbReference type="EMBL" id="JABAHT010000002">
    <property type="protein sequence ID" value="KAF4671295.1"/>
    <property type="molecule type" value="Genomic_DNA"/>
</dbReference>
<dbReference type="Pfam" id="PF05219">
    <property type="entry name" value="DREV"/>
    <property type="match status" value="1"/>
</dbReference>
<dbReference type="PANTHER" id="PTHR12890">
    <property type="entry name" value="DREV PROTEIN"/>
    <property type="match status" value="1"/>
</dbReference>
<gene>
    <name evidence="2" type="ORF">FOZ61_003228</name>
</gene>
<feature type="compositionally biased region" description="Low complexity" evidence="1">
    <location>
        <begin position="666"/>
        <end position="693"/>
    </location>
</feature>
<proteinExistence type="predicted"/>
<sequence length="785" mass="87454">MPQQAGRQSSQVDRPRRGSRQDTEMSLEFFHQRKTVKGGPQFINTPGWIPGHAQRDDVRLHQSGVRKPDILGGAPLVNNGNYSNLQEAAIAPRAGHGRSAAKGSKEDKPKDLGERLAQYATKGDISCHKIKKSRERRRFLYRGDEFIKKALRNTKVVKPIYGYKEPVRLVVDYPTDMAGQDVGGSEDIPALLDLNSNRPVLKLPIASHTSRLKKQDDVAPIVRLLRMLGICERTMTARGDYFRQMLALATRPLVIDDDPLPYRRANADGLPSAYPGLDYNTMRIRLRYAVEVDALGGDLAEKWVPLSADDDELCDFITRHVRNPERSLPDLQLGSIITLPLLYLDLHTIALSLHLSLRCPGSPPASKALHAQRGCLDIGAGCGDLTAQFMNIFHTGGVTATEVSKMMCRRLRQKGIRAVRTLDPTLAEVSPDHRQFDAVFCLNVLDRCKSPRKLLGRIAELVVPGGTVAISLPLPLAQLDALRNDHKEQGQERLVLSRNASFEEAARSFWSEYVAPTGLFELAAFTRCPYLFHSMLPLIAPRGPTYRRPPRGAGKPLPGPVDWRGTQTAYAVNGPMGAPEVRAFGKSSNTIGQYVPCNSHEVGSCQATLTRWRPAGADGDRVSAFYRNTGARRHRMEPAFRDTKAFGKPLPPHPWIQPSRYRERVASTPRSIRAASRSSRCGSSSSRSSRSKSTLYTVKSRSTHKSTNTNSSAPLSCSSSEAYARAAWAFDKLPMYRTHNGEYGQPFYNGARGRRLIHHEERRAPAGYVYIGYPDDKFREFYPYH</sequence>
<comment type="caution">
    <text evidence="2">The sequence shown here is derived from an EMBL/GenBank/DDBJ whole genome shotgun (WGS) entry which is preliminary data.</text>
</comment>
<accession>A0A7J6MII2</accession>
<dbReference type="SUPFAM" id="SSF53335">
    <property type="entry name" value="S-adenosyl-L-methionine-dependent methyltransferases"/>
    <property type="match status" value="1"/>
</dbReference>
<dbReference type="InterPro" id="IPR007884">
    <property type="entry name" value="METL9"/>
</dbReference>
<evidence type="ECO:0008006" key="4">
    <source>
        <dbReference type="Google" id="ProtNLM"/>
    </source>
</evidence>
<feature type="compositionally biased region" description="Polar residues" evidence="1">
    <location>
        <begin position="694"/>
        <end position="710"/>
    </location>
</feature>